<sequence length="2398" mass="258131">MSITTAIEAGSSGSDAKTTAQLISARPSSILHRTPWRPPVAVSAQGIYITLEDGRQIIDGSGGAAVTCIGHGHPAAIKAIKEQVDKVSYVYNMQLSNEPAEELAKYLVDSGNGAFELCGFVSGGSEAMEGVIKLARQYCYETGQPKRKNFIARSLSYHGNTVATLSLSMNPARRMPYEAILDHDNYHHVSPAYAKRFQKADETEEQYVERLRQELEDKFIELGPDTVVGFVAEPVVGATTGVVPAPKGYFKAMHSVCKKYGALYILDEVMSGMGRMGTMHAWESFGDGVAPDIQAVAKGLGGGYASIGAVLMSKQVADGVRDNSGFWKHGHTYQANPLSCAASLAVQKVIAEDNLLENIRTQGAYLRKLLRDGLQGPNALAAPVTFDIRGGGGFWGIEFDTDGKPFKLDSPLAMIVQERCLVNGLVILGLTGGSNLEGTKGSHVILSPAYNVTKEDVEKIAEIFIKNSSSKALRSSARVKAAKQKEQDRDTAEIPQQQASASASSSAVPSSSVHDSSVSTRATRSSNAKRARDTDVKGKGKAKDSADESAARPTKRARRGAIQTSKALTINEPARDLKGKKRAAPDNDEAEDTIIHSTAAKRPKNSSSYSLRTRTDTTTLPISDMPKKKSSSAALAAKSKMAGKSKAMASASANTSRVQDDDVDMMDTEECKAEASEHEQQDAVEEDHAEDDDHVEDDMEGDRDDDDDDDDDAGGDDDAPAPSGDRSFGGMDESAAMAIFGDYRQFGSYMMGLSGRLKTMLNNIKSTADPTTRMVTLQELSELLSISTEDTLAGSFQVEQFVRELVKILGGQGIDEDDDEGDDDGEDQDEDAALAAALAMSSGGATYQGDENLEAQVLACRCLANLMEALPGVAHTVVYHGAIPVLCSKLIEISYIDLAEQTLSTMEKISEEFPSSIVREGGLAALLNYLDFFSIAVQRTALQAASNCCRNVSSDHFPMIHAVWPIIRNCLGYSDQRLVEFACLCVIRVIDSYYRSSTENLETLVDSDLVRAVNLLLMPAGGSPLIAANTYTLLLRALATSARASPKITLALLEADIVDTLYQILTGVLPPASESSVEQGDASGGQGLGGGLADMTVMENLAHRSKEQVEEALSLVSELMPPLPKDGVFDHKSFTEKSFAKMVKAKAKADRAAIRQATAGASSAVTPPIHVLTPPPQSDPTSQDPATATSTDADVEDPPLPVISKEPAVDRTDLLRSKPVVVGRFLQLMVPILVDVYAASVITPVRVKTLTGLLKAVSFLDGNDLKRVLTYVPVASFASSILSSKDHPTLVIGALQLVDLLLTKVPAEYRPAFRREGVFHEMETLASRPVTSKTKEKDKEASDAPSPSESGHPPPPLPISANSASVIPGFKKLTSLSIEPDDAITVRARVIRFKHLSSTEQAEGDNVFDTLRQLVDRISAQNGTEQAVSDALRELADLFASANTSVSSFELLQSGVVDGLLHFATDPNRTVTIKRRQEILLDAFTARRVKGVANTQTPLAIFVKKLQESLTRMESCEVVTVAQGADDSKRSSPSLLARQLRLRLVADDDSDIPRNLHNIVVSIHAIATFQALHDYLRPRVSGLLSGSSRLSGMLAALAASGMGSASSRAAAEELLASAAAAAAASSSASHAAAPAASSSASAGGVTRRRSQRLSAKKDKADSSNPDADSISTSAPAATSGDLLAADTSPQENSGSLASGGGVSSMAGETVVHDGGFGDDFSDDEVDAEVFDDEVDPDNSISEKTVTLSVMDGGSKIEAQTPDGTRVATPNSALEGASASASLPAARQAMTNRTSYAAALKAKPSDWHLQFSMDDHTLPLDLTIYGAMHQHELRKSSGPLPPGLIWQGVYTVKFKKVNGPLPTAESRADEIASKPRSPTPSLSSLPEDAPHAKILRLLRVLHKLNVLENERPNFIGEKRSLPDSSFVNNKLSAKLTRQLEEPMIVASSCLPDWALDLPQHFPFLFPFATRYNFLQSTSFGYARLILKWQSQQTRGQDTSSRRDEGIGFLGRLQRQKVRISRKHILESAVKVFELYGSSSSVLEVEYFEEVGTGLGPTLEFYSLVSKEFARRDLKIWRDGDSTRVGPYVHHPQGLFPAPITPDDMANDGGQKRTHIFRVIGQFIAKAMLDSRIIDLSFNKIFVRIILGEEVPLTIASLKLVDPDLAKSLSQLQSYASMKGSNDKLLRKVAMTEIADVADLALDFTIPGYDIELRPGGRDTAVTSENVEEYIHEVIDAIIGKGAQPQAKAFREGFSKVFPVSDLHSFSADELVMLFGNADEDWSIETLSESLKADHGFNVESRAIRDLIEIMADYDQLTRREYLQFITGSPKLPIGGFRGLNPPLTVVRKPHEAPLAADDYLPSVMTCVNYLKLPEYSSKAVMQEKLRIATKEGVGSFHLS</sequence>
<evidence type="ECO:0000256" key="1">
    <source>
        <dbReference type="ARBA" id="ARBA00000885"/>
    </source>
</evidence>
<dbReference type="GO" id="GO:0043161">
    <property type="term" value="P:proteasome-mediated ubiquitin-dependent protein catabolic process"/>
    <property type="evidence" value="ECO:0007669"/>
    <property type="project" value="TreeGrafter"/>
</dbReference>
<gene>
    <name evidence="10" type="ORF">FIBSPDRAFT_788790</name>
</gene>
<dbReference type="InterPro" id="IPR000569">
    <property type="entry name" value="HECT_dom"/>
</dbReference>
<feature type="compositionally biased region" description="Basic and acidic residues" evidence="8">
    <location>
        <begin position="483"/>
        <end position="492"/>
    </location>
</feature>
<feature type="compositionally biased region" description="Basic and acidic residues" evidence="8">
    <location>
        <begin position="1333"/>
        <end position="1342"/>
    </location>
</feature>
<feature type="compositionally biased region" description="Polar residues" evidence="8">
    <location>
        <begin position="1662"/>
        <end position="1676"/>
    </location>
</feature>
<dbReference type="Gene3D" id="1.25.10.10">
    <property type="entry name" value="Leucine-rich Repeat Variant"/>
    <property type="match status" value="1"/>
</dbReference>
<comment type="catalytic activity">
    <reaction evidence="1">
        <text>S-ubiquitinyl-[E2 ubiquitin-conjugating enzyme]-L-cysteine + [acceptor protein]-L-lysine = [E2 ubiquitin-conjugating enzyme]-L-cysteine + N(6)-ubiquitinyl-[acceptor protein]-L-lysine.</text>
        <dbReference type="EC" id="2.3.2.26"/>
    </reaction>
</comment>
<dbReference type="PANTHER" id="PTHR45670:SF1">
    <property type="entry name" value="E3 UBIQUITIN-PROTEIN LIGASE HECTD1"/>
    <property type="match status" value="1"/>
</dbReference>
<dbReference type="OrthoDB" id="423283at2759"/>
<dbReference type="InterPro" id="IPR016024">
    <property type="entry name" value="ARM-type_fold"/>
</dbReference>
<evidence type="ECO:0000259" key="9">
    <source>
        <dbReference type="PROSITE" id="PS50237"/>
    </source>
</evidence>
<name>A0A166JPS8_9AGAM</name>
<evidence type="ECO:0000256" key="2">
    <source>
        <dbReference type="ARBA" id="ARBA00006331"/>
    </source>
</evidence>
<protein>
    <recommendedName>
        <fullName evidence="3">HECT-type E3 ubiquitin transferase</fullName>
        <ecNumber evidence="3">2.3.2.26</ecNumber>
    </recommendedName>
</protein>
<dbReference type="Gene3D" id="3.90.1750.10">
    <property type="entry name" value="Hect, E3 ligase catalytic domains"/>
    <property type="match status" value="1"/>
</dbReference>
<feature type="compositionally biased region" description="Low complexity" evidence="8">
    <location>
        <begin position="499"/>
        <end position="519"/>
    </location>
</feature>
<evidence type="ECO:0000256" key="5">
    <source>
        <dbReference type="ARBA" id="ARBA00022786"/>
    </source>
</evidence>
<keyword evidence="6" id="KW-0663">Pyridoxal phosphate</keyword>
<organism evidence="10 11">
    <name type="scientific">Athelia psychrophila</name>
    <dbReference type="NCBI Taxonomy" id="1759441"/>
    <lineage>
        <taxon>Eukaryota</taxon>
        <taxon>Fungi</taxon>
        <taxon>Dikarya</taxon>
        <taxon>Basidiomycota</taxon>
        <taxon>Agaricomycotina</taxon>
        <taxon>Agaricomycetes</taxon>
        <taxon>Agaricomycetidae</taxon>
        <taxon>Atheliales</taxon>
        <taxon>Atheliaceae</taxon>
        <taxon>Athelia</taxon>
    </lineage>
</organism>
<feature type="region of interest" description="Disordered" evidence="8">
    <location>
        <begin position="670"/>
        <end position="730"/>
    </location>
</feature>
<dbReference type="Gene3D" id="3.40.640.10">
    <property type="entry name" value="Type I PLP-dependent aspartate aminotransferase-like (Major domain)"/>
    <property type="match status" value="1"/>
</dbReference>
<dbReference type="SUPFAM" id="SSF53383">
    <property type="entry name" value="PLP-dependent transferases"/>
    <property type="match status" value="1"/>
</dbReference>
<dbReference type="InterPro" id="IPR011989">
    <property type="entry name" value="ARM-like"/>
</dbReference>
<feature type="compositionally biased region" description="Low complexity" evidence="8">
    <location>
        <begin position="1632"/>
        <end position="1644"/>
    </location>
</feature>
<dbReference type="Pfam" id="PF00202">
    <property type="entry name" value="Aminotran_3"/>
    <property type="match status" value="1"/>
</dbReference>
<keyword evidence="4" id="KW-0808">Transferase</keyword>
<dbReference type="EMBL" id="KV417550">
    <property type="protein sequence ID" value="KZP21086.1"/>
    <property type="molecule type" value="Genomic_DNA"/>
</dbReference>
<dbReference type="PANTHER" id="PTHR45670">
    <property type="entry name" value="E3 UBIQUITIN-PROTEIN LIGASE TRIP12"/>
    <property type="match status" value="1"/>
</dbReference>
<dbReference type="InterPro" id="IPR015421">
    <property type="entry name" value="PyrdxlP-dep_Trfase_major"/>
</dbReference>
<feature type="compositionally biased region" description="Polar residues" evidence="8">
    <location>
        <begin position="605"/>
        <end position="621"/>
    </location>
</feature>
<dbReference type="InterPro" id="IPR057948">
    <property type="entry name" value="TPR_TRIP12_N"/>
</dbReference>
<dbReference type="PROSITE" id="PS50237">
    <property type="entry name" value="HECT"/>
    <property type="match status" value="1"/>
</dbReference>
<dbReference type="InterPro" id="IPR015424">
    <property type="entry name" value="PyrdxlP-dep_Trfase"/>
</dbReference>
<dbReference type="CDD" id="cd00078">
    <property type="entry name" value="HECTc"/>
    <property type="match status" value="1"/>
</dbReference>
<evidence type="ECO:0000256" key="4">
    <source>
        <dbReference type="ARBA" id="ARBA00022679"/>
    </source>
</evidence>
<feature type="compositionally biased region" description="Acidic residues" evidence="8">
    <location>
        <begin position="682"/>
        <end position="719"/>
    </location>
</feature>
<feature type="region of interest" description="Disordered" evidence="8">
    <location>
        <begin position="475"/>
        <end position="638"/>
    </location>
</feature>
<evidence type="ECO:0000256" key="6">
    <source>
        <dbReference type="ARBA" id="ARBA00022898"/>
    </source>
</evidence>
<feature type="region of interest" description="Disordered" evidence="8">
    <location>
        <begin position="1159"/>
        <end position="1203"/>
    </location>
</feature>
<dbReference type="SUPFAM" id="SSF56204">
    <property type="entry name" value="Hect, E3 ligase catalytic domain"/>
    <property type="match status" value="1"/>
</dbReference>
<dbReference type="STRING" id="436010.A0A166JPS8"/>
<evidence type="ECO:0000313" key="10">
    <source>
        <dbReference type="EMBL" id="KZP21086.1"/>
    </source>
</evidence>
<feature type="region of interest" description="Disordered" evidence="8">
    <location>
        <begin position="1324"/>
        <end position="1361"/>
    </location>
</feature>
<dbReference type="Pfam" id="PF00632">
    <property type="entry name" value="HECT"/>
    <property type="match status" value="1"/>
</dbReference>
<evidence type="ECO:0000256" key="3">
    <source>
        <dbReference type="ARBA" id="ARBA00012485"/>
    </source>
</evidence>
<dbReference type="Gene3D" id="3.30.2160.10">
    <property type="entry name" value="Hect, E3 ligase catalytic domain"/>
    <property type="match status" value="1"/>
</dbReference>
<keyword evidence="5 7" id="KW-0833">Ubl conjugation pathway</keyword>
<feature type="compositionally biased region" description="Basic and acidic residues" evidence="8">
    <location>
        <begin position="670"/>
        <end position="681"/>
    </location>
</feature>
<dbReference type="InterPro" id="IPR045322">
    <property type="entry name" value="HECTD1/TRIP12-like"/>
</dbReference>
<feature type="active site" description="Glycyl thioester intermediate" evidence="7">
    <location>
        <position position="2365"/>
    </location>
</feature>
<dbReference type="Pfam" id="PF25579">
    <property type="entry name" value="TPR_TRIP12_N"/>
    <property type="match status" value="1"/>
</dbReference>
<dbReference type="CDD" id="cd00610">
    <property type="entry name" value="OAT_like"/>
    <property type="match status" value="1"/>
</dbReference>
<feature type="region of interest" description="Disordered" evidence="8">
    <location>
        <begin position="1860"/>
        <end position="1886"/>
    </location>
</feature>
<evidence type="ECO:0000256" key="7">
    <source>
        <dbReference type="PROSITE-ProRule" id="PRU00104"/>
    </source>
</evidence>
<dbReference type="Gene3D" id="3.30.2410.10">
    <property type="entry name" value="Hect, E3 ligase catalytic domain"/>
    <property type="match status" value="1"/>
</dbReference>
<dbReference type="EC" id="2.3.2.26" evidence="3"/>
<dbReference type="GO" id="GO:0016607">
    <property type="term" value="C:nuclear speck"/>
    <property type="evidence" value="ECO:0007669"/>
    <property type="project" value="TreeGrafter"/>
</dbReference>
<dbReference type="InterPro" id="IPR035983">
    <property type="entry name" value="Hect_E3_ubiquitin_ligase"/>
</dbReference>
<dbReference type="SUPFAM" id="SSF48371">
    <property type="entry name" value="ARM repeat"/>
    <property type="match status" value="1"/>
</dbReference>
<dbReference type="SMART" id="SM00119">
    <property type="entry name" value="HECTc"/>
    <property type="match status" value="1"/>
</dbReference>
<evidence type="ECO:0000313" key="11">
    <source>
        <dbReference type="Proteomes" id="UP000076532"/>
    </source>
</evidence>
<dbReference type="InterPro" id="IPR005814">
    <property type="entry name" value="Aminotrans_3"/>
</dbReference>
<feature type="domain" description="HECT" evidence="9">
    <location>
        <begin position="2054"/>
        <end position="2398"/>
    </location>
</feature>
<dbReference type="Gene3D" id="3.90.1150.10">
    <property type="entry name" value="Aspartate Aminotransferase, domain 1"/>
    <property type="match status" value="1"/>
</dbReference>
<dbReference type="Proteomes" id="UP000076532">
    <property type="component" value="Unassembled WGS sequence"/>
</dbReference>
<accession>A0A166JPS8</accession>
<feature type="region of interest" description="Disordered" evidence="8">
    <location>
        <begin position="1632"/>
        <end position="1723"/>
    </location>
</feature>
<evidence type="ECO:0000256" key="8">
    <source>
        <dbReference type="SAM" id="MobiDB-lite"/>
    </source>
</evidence>
<proteinExistence type="inferred from homology"/>
<dbReference type="GO" id="GO:0008483">
    <property type="term" value="F:transaminase activity"/>
    <property type="evidence" value="ECO:0007669"/>
    <property type="project" value="InterPro"/>
</dbReference>
<comment type="similarity">
    <text evidence="2">Belongs to the UPL family. K-HECT subfamily.</text>
</comment>
<keyword evidence="11" id="KW-1185">Reference proteome</keyword>
<feature type="compositionally biased region" description="Basic and acidic residues" evidence="8">
    <location>
        <begin position="530"/>
        <end position="550"/>
    </location>
</feature>
<dbReference type="GO" id="GO:0030170">
    <property type="term" value="F:pyridoxal phosphate binding"/>
    <property type="evidence" value="ECO:0007669"/>
    <property type="project" value="InterPro"/>
</dbReference>
<dbReference type="GO" id="GO:0061630">
    <property type="term" value="F:ubiquitin protein ligase activity"/>
    <property type="evidence" value="ECO:0007669"/>
    <property type="project" value="UniProtKB-EC"/>
</dbReference>
<dbReference type="InterPro" id="IPR015422">
    <property type="entry name" value="PyrdxlP-dep_Trfase_small"/>
</dbReference>
<reference evidence="10 11" key="1">
    <citation type="journal article" date="2016" name="Mol. Biol. Evol.">
        <title>Comparative Genomics of Early-Diverging Mushroom-Forming Fungi Provides Insights into the Origins of Lignocellulose Decay Capabilities.</title>
        <authorList>
            <person name="Nagy L.G."/>
            <person name="Riley R."/>
            <person name="Tritt A."/>
            <person name="Adam C."/>
            <person name="Daum C."/>
            <person name="Floudas D."/>
            <person name="Sun H."/>
            <person name="Yadav J.S."/>
            <person name="Pangilinan J."/>
            <person name="Larsson K.H."/>
            <person name="Matsuura K."/>
            <person name="Barry K."/>
            <person name="Labutti K."/>
            <person name="Kuo R."/>
            <person name="Ohm R.A."/>
            <person name="Bhattacharya S.S."/>
            <person name="Shirouzu T."/>
            <person name="Yoshinaga Y."/>
            <person name="Martin F.M."/>
            <person name="Grigoriev I.V."/>
            <person name="Hibbett D.S."/>
        </authorList>
    </citation>
    <scope>NUCLEOTIDE SEQUENCE [LARGE SCALE GENOMIC DNA]</scope>
    <source>
        <strain evidence="10 11">CBS 109695</strain>
    </source>
</reference>
<feature type="compositionally biased region" description="Low complexity" evidence="8">
    <location>
        <begin position="1873"/>
        <end position="1885"/>
    </location>
</feature>
<dbReference type="GO" id="GO:0000209">
    <property type="term" value="P:protein polyubiquitination"/>
    <property type="evidence" value="ECO:0007669"/>
    <property type="project" value="TreeGrafter"/>
</dbReference>